<reference evidence="2" key="1">
    <citation type="journal article" date="2014" name="Front. Microbiol.">
        <title>High frequency of phylogenetically diverse reductive dehalogenase-homologous genes in deep subseafloor sedimentary metagenomes.</title>
        <authorList>
            <person name="Kawai M."/>
            <person name="Futagami T."/>
            <person name="Toyoda A."/>
            <person name="Takaki Y."/>
            <person name="Nishi S."/>
            <person name="Hori S."/>
            <person name="Arai W."/>
            <person name="Tsubouchi T."/>
            <person name="Morono Y."/>
            <person name="Uchiyama I."/>
            <person name="Ito T."/>
            <person name="Fujiyama A."/>
            <person name="Inagaki F."/>
            <person name="Takami H."/>
        </authorList>
    </citation>
    <scope>NUCLEOTIDE SEQUENCE</scope>
    <source>
        <strain evidence="2">Expedition CK06-06</strain>
    </source>
</reference>
<feature type="region of interest" description="Disordered" evidence="1">
    <location>
        <begin position="71"/>
        <end position="104"/>
    </location>
</feature>
<evidence type="ECO:0000256" key="1">
    <source>
        <dbReference type="SAM" id="MobiDB-lite"/>
    </source>
</evidence>
<proteinExistence type="predicted"/>
<protein>
    <submittedName>
        <fullName evidence="2">Uncharacterized protein</fullName>
    </submittedName>
</protein>
<gene>
    <name evidence="2" type="ORF">S01H1_56094</name>
</gene>
<feature type="non-terminal residue" evidence="2">
    <location>
        <position position="257"/>
    </location>
</feature>
<dbReference type="EMBL" id="BARS01036499">
    <property type="protein sequence ID" value="GAG15855.1"/>
    <property type="molecule type" value="Genomic_DNA"/>
</dbReference>
<comment type="caution">
    <text evidence="2">The sequence shown here is derived from an EMBL/GenBank/DDBJ whole genome shotgun (WGS) entry which is preliminary data.</text>
</comment>
<accession>X0VBZ5</accession>
<organism evidence="2">
    <name type="scientific">marine sediment metagenome</name>
    <dbReference type="NCBI Taxonomy" id="412755"/>
    <lineage>
        <taxon>unclassified sequences</taxon>
        <taxon>metagenomes</taxon>
        <taxon>ecological metagenomes</taxon>
    </lineage>
</organism>
<dbReference type="AlphaFoldDB" id="X0VBZ5"/>
<evidence type="ECO:0000313" key="2">
    <source>
        <dbReference type="EMBL" id="GAG15855.1"/>
    </source>
</evidence>
<sequence>LHNDPLGRMMGQIGLAVDEARRRGDQAVTWSTMRSQGEAYGTMYSRVGPEEEAYKRFKQPGNEAAFYEPSGDRFVSAEGGPVDETSIPEESRQQMRSNPVDAQEWRRAATYRRDEDKIDRVMVPRLERRPRVTFNENIQYLDADEDYPSLAEAQANIEENYAEANPSADPGDVTPYTSALYNSDYSAGDYMYDKQTGKEYPSKDRYDLGKEIYLNENPGEIMSIEDAISAYPRFARDFNKTVVYKPRSEDKGSFGRM</sequence>
<name>X0VBZ5_9ZZZZ</name>
<feature type="non-terminal residue" evidence="2">
    <location>
        <position position="1"/>
    </location>
</feature>